<dbReference type="SMART" id="SM00317">
    <property type="entry name" value="SET"/>
    <property type="match status" value="1"/>
</dbReference>
<keyword evidence="2" id="KW-0158">Chromosome</keyword>
<organism evidence="10 11">
    <name type="scientific">Sphagnum jensenii</name>
    <dbReference type="NCBI Taxonomy" id="128206"/>
    <lineage>
        <taxon>Eukaryota</taxon>
        <taxon>Viridiplantae</taxon>
        <taxon>Streptophyta</taxon>
        <taxon>Embryophyta</taxon>
        <taxon>Bryophyta</taxon>
        <taxon>Sphagnophytina</taxon>
        <taxon>Sphagnopsida</taxon>
        <taxon>Sphagnales</taxon>
        <taxon>Sphagnaceae</taxon>
        <taxon>Sphagnum</taxon>
    </lineage>
</organism>
<dbReference type="Pfam" id="PF00856">
    <property type="entry name" value="SET"/>
    <property type="match status" value="1"/>
</dbReference>
<dbReference type="PROSITE" id="PS50868">
    <property type="entry name" value="POST_SET"/>
    <property type="match status" value="1"/>
</dbReference>
<dbReference type="InterPro" id="IPR003616">
    <property type="entry name" value="Post-SET_dom"/>
</dbReference>
<dbReference type="Proteomes" id="UP001497522">
    <property type="component" value="Chromosome 9"/>
</dbReference>
<dbReference type="SMART" id="SM00468">
    <property type="entry name" value="PreSET"/>
    <property type="match status" value="1"/>
</dbReference>
<dbReference type="EMBL" id="OZ023710">
    <property type="protein sequence ID" value="CAK9883126.1"/>
    <property type="molecule type" value="Genomic_DNA"/>
</dbReference>
<evidence type="ECO:0000259" key="9">
    <source>
        <dbReference type="PROSITE" id="PS50868"/>
    </source>
</evidence>
<evidence type="ECO:0000256" key="4">
    <source>
        <dbReference type="ARBA" id="ARBA00022679"/>
    </source>
</evidence>
<feature type="region of interest" description="Disordered" evidence="6">
    <location>
        <begin position="67"/>
        <end position="112"/>
    </location>
</feature>
<evidence type="ECO:0000256" key="5">
    <source>
        <dbReference type="ARBA" id="ARBA00022691"/>
    </source>
</evidence>
<evidence type="ECO:0000313" key="10">
    <source>
        <dbReference type="EMBL" id="CAK9883126.1"/>
    </source>
</evidence>
<evidence type="ECO:0000259" key="8">
    <source>
        <dbReference type="PROSITE" id="PS50867"/>
    </source>
</evidence>
<dbReference type="PANTHER" id="PTHR46450:SF24">
    <property type="entry name" value="HISTONE-LYSINE N-METHYLTRANSFERASE SUVR4"/>
    <property type="match status" value="1"/>
</dbReference>
<dbReference type="InterPro" id="IPR018848">
    <property type="entry name" value="WIYLD_domain"/>
</dbReference>
<feature type="domain" description="Post-SET" evidence="9">
    <location>
        <begin position="412"/>
        <end position="428"/>
    </location>
</feature>
<comment type="subcellular location">
    <subcellularLocation>
        <location evidence="1">Chromosome</location>
    </subcellularLocation>
</comment>
<dbReference type="CDD" id="cd10538">
    <property type="entry name" value="SET_SETDB-like"/>
    <property type="match status" value="1"/>
</dbReference>
<dbReference type="Pfam" id="PF10440">
    <property type="entry name" value="WIYLD"/>
    <property type="match status" value="1"/>
</dbReference>
<reference evidence="10" key="1">
    <citation type="submission" date="2024-03" db="EMBL/GenBank/DDBJ databases">
        <authorList>
            <consortium name="ELIXIR-Norway"/>
            <consortium name="Elixir Norway"/>
        </authorList>
    </citation>
    <scope>NUCLEOTIDE SEQUENCE</scope>
</reference>
<dbReference type="InterPro" id="IPR043017">
    <property type="entry name" value="WIYLD_dom_sf"/>
</dbReference>
<feature type="compositionally biased region" description="Basic and acidic residues" evidence="6">
    <location>
        <begin position="67"/>
        <end position="81"/>
    </location>
</feature>
<dbReference type="InterPro" id="IPR007728">
    <property type="entry name" value="Pre-SET_dom"/>
</dbReference>
<evidence type="ECO:0000256" key="2">
    <source>
        <dbReference type="ARBA" id="ARBA00022454"/>
    </source>
</evidence>
<sequence length="436" mass="50433">MAEDNRERMIKALDTMLLELQVPRQIVSPILRKLLQTYENEWDHIEADGYRVLADAIFQHQEQMEVAKEENSNKLNSDSKRKLLNPSEPVVSESERLVGPQEAEMSNETDLSRGSERIPISVEEFARSRLPRDFLYVSRSIVYQNAYIRFSLARIADEDCCKDCSGNCLASRYPCACARQSGGEYAYSLQGTLRKRFMEQEKQRRRAPVSSLSFCQAGQCPNERLKGETNLEPCKGHTQRHFIKECWEKCGCDKSCSNRVVQRGINCKLQVFWTVEGKGWGLRTLEDLPAGAFVCEYAGEILTNLEMDERNCSSTANTKHHFPLQLDADWSSERFLKDEEALCLDGTYFGNVARFINHRCFDNNMLDVPVEIESPDHHYYHVAFFTSREVKANEELTWDYGLDFNDKEHPIEAFKCQCGSPYCRGKEERERERERT</sequence>
<dbReference type="InterPro" id="IPR046341">
    <property type="entry name" value="SET_dom_sf"/>
</dbReference>
<evidence type="ECO:0000256" key="3">
    <source>
        <dbReference type="ARBA" id="ARBA00022603"/>
    </source>
</evidence>
<keyword evidence="5" id="KW-0949">S-adenosyl-L-methionine</keyword>
<evidence type="ECO:0000256" key="6">
    <source>
        <dbReference type="SAM" id="MobiDB-lite"/>
    </source>
</evidence>
<keyword evidence="4" id="KW-0808">Transferase</keyword>
<dbReference type="InterPro" id="IPR001214">
    <property type="entry name" value="SET_dom"/>
</dbReference>
<gene>
    <name evidence="10" type="ORF">CSSPJE1EN2_LOCUS24377</name>
</gene>
<accession>A0ABP1C2X8</accession>
<evidence type="ECO:0000259" key="7">
    <source>
        <dbReference type="PROSITE" id="PS50280"/>
    </source>
</evidence>
<dbReference type="PANTHER" id="PTHR46450">
    <property type="entry name" value="INACTIVE HISTONE-LYSINE N-METHYLTRANSFERASE SUVR1-RELATED"/>
    <property type="match status" value="1"/>
</dbReference>
<dbReference type="Gene3D" id="1.10.8.850">
    <property type="entry name" value="Histone-lysine N methyltransferase , C-terminal domain-like"/>
    <property type="match status" value="1"/>
</dbReference>
<feature type="domain" description="SET" evidence="7">
    <location>
        <begin position="267"/>
        <end position="401"/>
    </location>
</feature>
<evidence type="ECO:0000256" key="1">
    <source>
        <dbReference type="ARBA" id="ARBA00004286"/>
    </source>
</evidence>
<dbReference type="PROSITE" id="PS50867">
    <property type="entry name" value="PRE_SET"/>
    <property type="match status" value="1"/>
</dbReference>
<name>A0ABP1C2X8_9BRYO</name>
<dbReference type="SUPFAM" id="SSF82199">
    <property type="entry name" value="SET domain"/>
    <property type="match status" value="1"/>
</dbReference>
<dbReference type="Gene3D" id="2.170.270.10">
    <property type="entry name" value="SET domain"/>
    <property type="match status" value="1"/>
</dbReference>
<feature type="domain" description="Pre-SET" evidence="8">
    <location>
        <begin position="164"/>
        <end position="264"/>
    </location>
</feature>
<proteinExistence type="predicted"/>
<protein>
    <submittedName>
        <fullName evidence="10">Uncharacterized protein</fullName>
    </submittedName>
</protein>
<keyword evidence="11" id="KW-1185">Reference proteome</keyword>
<keyword evidence="3" id="KW-0489">Methyltransferase</keyword>
<evidence type="ECO:0000313" key="11">
    <source>
        <dbReference type="Proteomes" id="UP001497522"/>
    </source>
</evidence>
<dbReference type="PROSITE" id="PS50280">
    <property type="entry name" value="SET"/>
    <property type="match status" value="1"/>
</dbReference>